<evidence type="ECO:0000313" key="1">
    <source>
        <dbReference type="EMBL" id="SEA29925.1"/>
    </source>
</evidence>
<accession>A0A1H4A1Q7</accession>
<protein>
    <recommendedName>
        <fullName evidence="3">CDP-Glycerol:Poly(Glycerophosphate) glycerophosphotransferase</fullName>
    </recommendedName>
</protein>
<dbReference type="AlphaFoldDB" id="A0A1H4A1Q7"/>
<dbReference type="Proteomes" id="UP000198773">
    <property type="component" value="Unassembled WGS sequence"/>
</dbReference>
<dbReference type="EMBL" id="FNRM01000002">
    <property type="protein sequence ID" value="SEA29925.1"/>
    <property type="molecule type" value="Genomic_DNA"/>
</dbReference>
<dbReference type="OrthoDB" id="7060233at2"/>
<evidence type="ECO:0000313" key="2">
    <source>
        <dbReference type="Proteomes" id="UP000198773"/>
    </source>
</evidence>
<gene>
    <name evidence="1" type="ORF">SAMN04488051_102459</name>
</gene>
<organism evidence="1 2">
    <name type="scientific">Alkalimonas amylolytica</name>
    <dbReference type="NCBI Taxonomy" id="152573"/>
    <lineage>
        <taxon>Bacteria</taxon>
        <taxon>Pseudomonadati</taxon>
        <taxon>Pseudomonadota</taxon>
        <taxon>Gammaproteobacteria</taxon>
        <taxon>Alkalimonas</taxon>
    </lineage>
</organism>
<proteinExistence type="predicted"/>
<name>A0A1H4A1Q7_ALKAM</name>
<keyword evidence="2" id="KW-1185">Reference proteome</keyword>
<dbReference type="RefSeq" id="WP_091340885.1">
    <property type="nucleotide sequence ID" value="NZ_FNRM01000002.1"/>
</dbReference>
<dbReference type="STRING" id="152573.SAMN04488051_102459"/>
<reference evidence="1 2" key="1">
    <citation type="submission" date="2016-10" db="EMBL/GenBank/DDBJ databases">
        <authorList>
            <person name="de Groot N.N."/>
        </authorList>
    </citation>
    <scope>NUCLEOTIDE SEQUENCE [LARGE SCALE GENOMIC DNA]</scope>
    <source>
        <strain evidence="1 2">CGMCC 1.3430</strain>
    </source>
</reference>
<sequence length="125" mass="14609">MHVSLHPRNRKDKKPTYQQLLEADVVISDLGTMVWEAWALGKTLIFPDWIIKERMLKHKKNSAEWRIFAEDYGLHASSIEHMKDLIAESPAMDTRTKEFFEYYLDPKYLGCSGKRIADLLLALDK</sequence>
<evidence type="ECO:0008006" key="3">
    <source>
        <dbReference type="Google" id="ProtNLM"/>
    </source>
</evidence>